<comment type="similarity">
    <text evidence="3 4">Belongs to the RlpA family.</text>
</comment>
<evidence type="ECO:0000256" key="2">
    <source>
        <dbReference type="ARBA" id="ARBA00023316"/>
    </source>
</evidence>
<dbReference type="AlphaFoldDB" id="A0A6J4PRG5"/>
<reference evidence="6" key="1">
    <citation type="submission" date="2020-02" db="EMBL/GenBank/DDBJ databases">
        <authorList>
            <person name="Meier V. D."/>
        </authorList>
    </citation>
    <scope>NUCLEOTIDE SEQUENCE</scope>
    <source>
        <strain evidence="6">AVDCRST_MAG01</strain>
    </source>
</reference>
<dbReference type="PANTHER" id="PTHR34183:SF1">
    <property type="entry name" value="ENDOLYTIC PEPTIDOGLYCAN TRANSGLYCOSYLASE RLPA"/>
    <property type="match status" value="1"/>
</dbReference>
<evidence type="ECO:0000313" key="6">
    <source>
        <dbReference type="EMBL" id="CAA9422137.1"/>
    </source>
</evidence>
<keyword evidence="1 3" id="KW-0456">Lyase</keyword>
<accession>A0A6J4PRG5</accession>
<dbReference type="PANTHER" id="PTHR34183">
    <property type="entry name" value="ENDOLYTIC PEPTIDOGLYCAN TRANSGLYCOSYLASE RLPA"/>
    <property type="match status" value="1"/>
</dbReference>
<dbReference type="EMBL" id="CADCUW010000324">
    <property type="protein sequence ID" value="CAA9422137.1"/>
    <property type="molecule type" value="Genomic_DNA"/>
</dbReference>
<gene>
    <name evidence="3" type="primary">rlpA</name>
    <name evidence="6" type="ORF">AVDCRST_MAG01-01-2365</name>
</gene>
<dbReference type="Gene3D" id="2.40.40.10">
    <property type="entry name" value="RlpA-like domain"/>
    <property type="match status" value="1"/>
</dbReference>
<dbReference type="Pfam" id="PF01476">
    <property type="entry name" value="LysM"/>
    <property type="match status" value="1"/>
</dbReference>
<dbReference type="EC" id="4.2.2.-" evidence="3"/>
<dbReference type="Pfam" id="PF03330">
    <property type="entry name" value="DPBB_1"/>
    <property type="match status" value="1"/>
</dbReference>
<organism evidence="6">
    <name type="scientific">uncultured Rubrobacteraceae bacterium</name>
    <dbReference type="NCBI Taxonomy" id="349277"/>
    <lineage>
        <taxon>Bacteria</taxon>
        <taxon>Bacillati</taxon>
        <taxon>Actinomycetota</taxon>
        <taxon>Rubrobacteria</taxon>
        <taxon>Rubrobacterales</taxon>
        <taxon>Rubrobacteraceae</taxon>
        <taxon>environmental samples</taxon>
    </lineage>
</organism>
<dbReference type="HAMAP" id="MF_02071">
    <property type="entry name" value="RlpA"/>
    <property type="match status" value="1"/>
</dbReference>
<dbReference type="InterPro" id="IPR036779">
    <property type="entry name" value="LysM_dom_sf"/>
</dbReference>
<name>A0A6J4PRG5_9ACTN</name>
<keyword evidence="6" id="KW-0449">Lipoprotein</keyword>
<evidence type="ECO:0000256" key="4">
    <source>
        <dbReference type="RuleBase" id="RU003495"/>
    </source>
</evidence>
<proteinExistence type="inferred from homology"/>
<dbReference type="Gene3D" id="3.10.350.10">
    <property type="entry name" value="LysM domain"/>
    <property type="match status" value="1"/>
</dbReference>
<feature type="signal peptide" evidence="3">
    <location>
        <begin position="1"/>
        <end position="21"/>
    </location>
</feature>
<protein>
    <recommendedName>
        <fullName evidence="3">Probable endolytic peptidoglycan transglycosylase RlpA</fullName>
        <ecNumber evidence="3">4.2.2.-</ecNumber>
    </recommendedName>
</protein>
<dbReference type="CDD" id="cd22268">
    <property type="entry name" value="DPBB_RlpA-like"/>
    <property type="match status" value="1"/>
</dbReference>
<evidence type="ECO:0000259" key="5">
    <source>
        <dbReference type="PROSITE" id="PS51782"/>
    </source>
</evidence>
<keyword evidence="2 3" id="KW-0961">Cell wall biogenesis/degradation</keyword>
<keyword evidence="3" id="KW-0732">Signal</keyword>
<evidence type="ECO:0000256" key="3">
    <source>
        <dbReference type="HAMAP-Rule" id="MF_02071"/>
    </source>
</evidence>
<dbReference type="GO" id="GO:0000270">
    <property type="term" value="P:peptidoglycan metabolic process"/>
    <property type="evidence" value="ECO:0007669"/>
    <property type="project" value="UniProtKB-UniRule"/>
</dbReference>
<feature type="chain" id="PRO_5039767598" description="Probable endolytic peptidoglycan transglycosylase RlpA" evidence="3">
    <location>
        <begin position="22"/>
        <end position="217"/>
    </location>
</feature>
<dbReference type="InterPro" id="IPR009009">
    <property type="entry name" value="RlpA-like_DPBB"/>
</dbReference>
<dbReference type="SMART" id="SM00257">
    <property type="entry name" value="LysM"/>
    <property type="match status" value="1"/>
</dbReference>
<comment type="function">
    <text evidence="3">Lytic transglycosylase with a strong preference for naked glycan strands that lack stem peptides.</text>
</comment>
<dbReference type="InterPro" id="IPR034718">
    <property type="entry name" value="RlpA"/>
</dbReference>
<dbReference type="NCBIfam" id="TIGR00413">
    <property type="entry name" value="rlpA"/>
    <property type="match status" value="1"/>
</dbReference>
<dbReference type="GO" id="GO:0071555">
    <property type="term" value="P:cell wall organization"/>
    <property type="evidence" value="ECO:0007669"/>
    <property type="project" value="UniProtKB-KW"/>
</dbReference>
<dbReference type="InterPro" id="IPR036908">
    <property type="entry name" value="RlpA-like_sf"/>
</dbReference>
<sequence length="217" mass="22608" precursor="true">MLKASRLLWILLIFGAFMAFGNDRAEADTALASWYGPGFDGQLTASGEVFDAQGFTAAHNTLPLGTEITVSYAGRAVDVVVNDRGPYSGGRDLDLSQGTAEYLGLTHAGVDYVDYEVAGAAGYAADDGYVERDHVKRDHVQMDYAQNGYATADYDDGSGGEAASGGSYTVQSGDTLTGIAAELGTSVDSLMAANGLTDPNNGLTDPNVVYAGQTLAY</sequence>
<dbReference type="PROSITE" id="PS51782">
    <property type="entry name" value="LYSM"/>
    <property type="match status" value="1"/>
</dbReference>
<dbReference type="SUPFAM" id="SSF50685">
    <property type="entry name" value="Barwin-like endoglucanases"/>
    <property type="match status" value="1"/>
</dbReference>
<evidence type="ECO:0000256" key="1">
    <source>
        <dbReference type="ARBA" id="ARBA00023239"/>
    </source>
</evidence>
<feature type="domain" description="LysM" evidence="5">
    <location>
        <begin position="166"/>
        <end position="217"/>
    </location>
</feature>
<dbReference type="InterPro" id="IPR018392">
    <property type="entry name" value="LysM"/>
</dbReference>
<dbReference type="GO" id="GO:0008932">
    <property type="term" value="F:lytic endotransglycosylase activity"/>
    <property type="evidence" value="ECO:0007669"/>
    <property type="project" value="UniProtKB-UniRule"/>
</dbReference>
<dbReference type="SUPFAM" id="SSF54106">
    <property type="entry name" value="LysM domain"/>
    <property type="match status" value="1"/>
</dbReference>
<dbReference type="InterPro" id="IPR012997">
    <property type="entry name" value="RplA"/>
</dbReference>
<dbReference type="CDD" id="cd00118">
    <property type="entry name" value="LysM"/>
    <property type="match status" value="1"/>
</dbReference>